<reference evidence="1" key="1">
    <citation type="submission" date="2022-01" db="EMBL/GenBank/DDBJ databases">
        <authorList>
            <person name="Lagorce A."/>
        </authorList>
    </citation>
    <scope>NUCLEOTIDE SEQUENCE</scope>
    <source>
        <strain evidence="1">Th15_F1_D04</strain>
    </source>
</reference>
<comment type="caution">
    <text evidence="1">The sequence shown here is derived from an EMBL/GenBank/DDBJ whole genome shotgun (WGS) entry which is preliminary data.</text>
</comment>
<sequence length="42" mass="4965">MFVNKRENDGEHLMKIATEMRGFLSTHVNESYGGLYVLLHYY</sequence>
<dbReference type="EMBL" id="CAKMTQ010000023">
    <property type="protein sequence ID" value="CAH1532004.1"/>
    <property type="molecule type" value="Genomic_DNA"/>
</dbReference>
<evidence type="ECO:0000313" key="2">
    <source>
        <dbReference type="Proteomes" id="UP001295420"/>
    </source>
</evidence>
<dbReference type="AlphaFoldDB" id="A0AAU9Q6L5"/>
<evidence type="ECO:0000313" key="1">
    <source>
        <dbReference type="EMBL" id="CAH1532004.1"/>
    </source>
</evidence>
<gene>
    <name evidence="1" type="ORF">THF1D04_30295</name>
</gene>
<dbReference type="Proteomes" id="UP001295420">
    <property type="component" value="Unassembled WGS sequence"/>
</dbReference>
<organism evidence="1 2">
    <name type="scientific">Vibrio owensii</name>
    <dbReference type="NCBI Taxonomy" id="696485"/>
    <lineage>
        <taxon>Bacteria</taxon>
        <taxon>Pseudomonadati</taxon>
        <taxon>Pseudomonadota</taxon>
        <taxon>Gammaproteobacteria</taxon>
        <taxon>Vibrionales</taxon>
        <taxon>Vibrionaceae</taxon>
        <taxon>Vibrio</taxon>
    </lineage>
</organism>
<accession>A0AAU9Q6L5</accession>
<protein>
    <submittedName>
        <fullName evidence="1">Uncharacterized protein</fullName>
    </submittedName>
</protein>
<name>A0AAU9Q6L5_9VIBR</name>
<proteinExistence type="predicted"/>